<evidence type="ECO:0000313" key="1">
    <source>
        <dbReference type="EMBL" id="KGA95032.1"/>
    </source>
</evidence>
<dbReference type="PATRIC" id="fig|178606.4.peg.248"/>
<accession>A0A094WHB3</accession>
<sequence>MRFSFFVITVAVFVANVAFSPPRVFSSENAPKGDGSGKQREVRVLKVWKNRTPVGIRLFVRLRIEPAPVPEKPLLLKVRVNGKTKESFRVEGGRPTIVLGFLPARNDRLSFVLEKREKPRSSDSGMDASGFCDDAAPVRISPAGSSVQVVVP</sequence>
<reference evidence="1 2" key="1">
    <citation type="submission" date="2014-06" db="EMBL/GenBank/DDBJ databases">
        <title>Draft genome sequence of iron oxidizing acidophile Leptospirillum ferriphilum DSM14647.</title>
        <authorList>
            <person name="Cardenas J.P."/>
            <person name="Lazcano M."/>
            <person name="Ossandon F.J."/>
            <person name="Corbett M."/>
            <person name="Holmes D.S."/>
            <person name="Watkin E."/>
        </authorList>
    </citation>
    <scope>NUCLEOTIDE SEQUENCE [LARGE SCALE GENOMIC DNA]</scope>
    <source>
        <strain evidence="1 2">DSM 14647</strain>
    </source>
</reference>
<proteinExistence type="predicted"/>
<evidence type="ECO:0000313" key="2">
    <source>
        <dbReference type="Proteomes" id="UP000029452"/>
    </source>
</evidence>
<dbReference type="RefSeq" id="WP_036080063.1">
    <property type="nucleotide sequence ID" value="NZ_JBPKCJ010000001.1"/>
</dbReference>
<organism evidence="1 2">
    <name type="scientific">Leptospirillum ferriphilum</name>
    <dbReference type="NCBI Taxonomy" id="178606"/>
    <lineage>
        <taxon>Bacteria</taxon>
        <taxon>Pseudomonadati</taxon>
        <taxon>Nitrospirota</taxon>
        <taxon>Nitrospiria</taxon>
        <taxon>Nitrospirales</taxon>
        <taxon>Nitrospiraceae</taxon>
        <taxon>Leptospirillum</taxon>
    </lineage>
</organism>
<dbReference type="OrthoDB" id="9920413at2"/>
<dbReference type="AlphaFoldDB" id="A0A094WHB3"/>
<dbReference type="EMBL" id="JPGK01000001">
    <property type="protein sequence ID" value="KGA95032.1"/>
    <property type="molecule type" value="Genomic_DNA"/>
</dbReference>
<gene>
    <name evidence="1" type="ORF">LptCag_2466</name>
</gene>
<dbReference type="Proteomes" id="UP000029452">
    <property type="component" value="Unassembled WGS sequence"/>
</dbReference>
<protein>
    <submittedName>
        <fullName evidence="1">Uncharacterized protein</fullName>
    </submittedName>
</protein>
<comment type="caution">
    <text evidence="1">The sequence shown here is derived from an EMBL/GenBank/DDBJ whole genome shotgun (WGS) entry which is preliminary data.</text>
</comment>
<name>A0A094WHB3_9BACT</name>